<organism evidence="2 3">
    <name type="scientific">Streptosporangium canum</name>
    <dbReference type="NCBI Taxonomy" id="324952"/>
    <lineage>
        <taxon>Bacteria</taxon>
        <taxon>Bacillati</taxon>
        <taxon>Actinomycetota</taxon>
        <taxon>Actinomycetes</taxon>
        <taxon>Streptosporangiales</taxon>
        <taxon>Streptosporangiaceae</taxon>
        <taxon>Streptosporangium</taxon>
    </lineage>
</organism>
<dbReference type="EMBL" id="FOQY01000019">
    <property type="protein sequence ID" value="SFK19056.1"/>
    <property type="molecule type" value="Genomic_DNA"/>
</dbReference>
<gene>
    <name evidence="2" type="ORF">SAMN05216275_11947</name>
</gene>
<accession>A0A1I3XJ31</accession>
<sequence>MTVGVFDLFKVGIGPSSSHSLHQMRRAIVMISRLVSVMGPRCQSPY</sequence>
<dbReference type="Pfam" id="PF03315">
    <property type="entry name" value="SDH_beta"/>
    <property type="match status" value="1"/>
</dbReference>
<feature type="domain" description="Serine dehydratase beta chain" evidence="1">
    <location>
        <begin position="5"/>
        <end position="34"/>
    </location>
</feature>
<dbReference type="Proteomes" id="UP000199111">
    <property type="component" value="Unassembled WGS sequence"/>
</dbReference>
<dbReference type="GO" id="GO:0051539">
    <property type="term" value="F:4 iron, 4 sulfur cluster binding"/>
    <property type="evidence" value="ECO:0007669"/>
    <property type="project" value="InterPro"/>
</dbReference>
<reference evidence="3" key="1">
    <citation type="submission" date="2016-10" db="EMBL/GenBank/DDBJ databases">
        <authorList>
            <person name="Varghese N."/>
            <person name="Submissions S."/>
        </authorList>
    </citation>
    <scope>NUCLEOTIDE SEQUENCE [LARGE SCALE GENOMIC DNA]</scope>
    <source>
        <strain evidence="3">CGMCC 4.2126</strain>
    </source>
</reference>
<proteinExistence type="predicted"/>
<dbReference type="InterPro" id="IPR005131">
    <property type="entry name" value="Ser_deHydtase_bsu"/>
</dbReference>
<protein>
    <submittedName>
        <fullName evidence="2">L-serine dehydratase</fullName>
    </submittedName>
</protein>
<name>A0A1I3XJ31_9ACTN</name>
<keyword evidence="3" id="KW-1185">Reference proteome</keyword>
<dbReference type="AlphaFoldDB" id="A0A1I3XJ31"/>
<dbReference type="GO" id="GO:0003941">
    <property type="term" value="F:L-serine ammonia-lyase activity"/>
    <property type="evidence" value="ECO:0007669"/>
    <property type="project" value="InterPro"/>
</dbReference>
<evidence type="ECO:0000259" key="1">
    <source>
        <dbReference type="Pfam" id="PF03315"/>
    </source>
</evidence>
<dbReference type="GO" id="GO:0006094">
    <property type="term" value="P:gluconeogenesis"/>
    <property type="evidence" value="ECO:0007669"/>
    <property type="project" value="InterPro"/>
</dbReference>
<evidence type="ECO:0000313" key="2">
    <source>
        <dbReference type="EMBL" id="SFK19056.1"/>
    </source>
</evidence>
<evidence type="ECO:0000313" key="3">
    <source>
        <dbReference type="Proteomes" id="UP000199111"/>
    </source>
</evidence>